<dbReference type="EMBL" id="BK014753">
    <property type="protein sequence ID" value="DAD74184.1"/>
    <property type="molecule type" value="Genomic_DNA"/>
</dbReference>
<name>A0A8S5LW98_9CAUD</name>
<reference evidence="1" key="1">
    <citation type="journal article" date="2021" name="Proc. Natl. Acad. Sci. U.S.A.">
        <title>A Catalog of Tens of Thousands of Viruses from Human Metagenomes Reveals Hidden Associations with Chronic Diseases.</title>
        <authorList>
            <person name="Tisza M.J."/>
            <person name="Buck C.B."/>
        </authorList>
    </citation>
    <scope>NUCLEOTIDE SEQUENCE</scope>
    <source>
        <strain evidence="1">CtplG2</strain>
    </source>
</reference>
<evidence type="ECO:0000313" key="1">
    <source>
        <dbReference type="EMBL" id="DAD74184.1"/>
    </source>
</evidence>
<protein>
    <submittedName>
        <fullName evidence="1">Uncharacterized protein</fullName>
    </submittedName>
</protein>
<proteinExistence type="predicted"/>
<accession>A0A8S5LW98</accession>
<organism evidence="1">
    <name type="scientific">Myoviridae sp. ctplG2</name>
    <dbReference type="NCBI Taxonomy" id="2826700"/>
    <lineage>
        <taxon>Viruses</taxon>
        <taxon>Duplodnaviria</taxon>
        <taxon>Heunggongvirae</taxon>
        <taxon>Uroviricota</taxon>
        <taxon>Caudoviricetes</taxon>
    </lineage>
</organism>
<sequence length="31" mass="3652">MGKNKNPLCANIGERKVMRYMNTHSQLKYII</sequence>